<dbReference type="InterPro" id="IPR045518">
    <property type="entry name" value="2EXR"/>
</dbReference>
<keyword evidence="3" id="KW-1185">Reference proteome</keyword>
<organism evidence="2 3">
    <name type="scientific">Apiospora arundinis</name>
    <dbReference type="NCBI Taxonomy" id="335852"/>
    <lineage>
        <taxon>Eukaryota</taxon>
        <taxon>Fungi</taxon>
        <taxon>Dikarya</taxon>
        <taxon>Ascomycota</taxon>
        <taxon>Pezizomycotina</taxon>
        <taxon>Sordariomycetes</taxon>
        <taxon>Xylariomycetidae</taxon>
        <taxon>Amphisphaeriales</taxon>
        <taxon>Apiosporaceae</taxon>
        <taxon>Apiospora</taxon>
    </lineage>
</organism>
<protein>
    <recommendedName>
        <fullName evidence="1">2EXR domain-containing protein</fullName>
    </recommendedName>
</protein>
<feature type="domain" description="2EXR" evidence="1">
    <location>
        <begin position="25"/>
        <end position="114"/>
    </location>
</feature>
<reference evidence="2 3" key="1">
    <citation type="journal article" date="2024" name="IMA Fungus">
        <title>Apiospora arundinis, a panoply of carbohydrate-active enzymes and secondary metabolites.</title>
        <authorList>
            <person name="Sorensen T."/>
            <person name="Petersen C."/>
            <person name="Muurmann A.T."/>
            <person name="Christiansen J.V."/>
            <person name="Brundto M.L."/>
            <person name="Overgaard C.K."/>
            <person name="Boysen A.T."/>
            <person name="Wollenberg R.D."/>
            <person name="Larsen T.O."/>
            <person name="Sorensen J.L."/>
            <person name="Nielsen K.L."/>
            <person name="Sondergaard T.E."/>
        </authorList>
    </citation>
    <scope>NUCLEOTIDE SEQUENCE [LARGE SCALE GENOMIC DNA]</scope>
    <source>
        <strain evidence="2 3">AAU 773</strain>
    </source>
</reference>
<sequence>MSNNTDAEENSEQLQQLGSGNTAQFLPFPRLPIELRRQIWRATWEPRAISPYDLVPNLRYSQTSGPRYGYVAWVPITSQVNQESREETLKMYHKIADSSYFQFKAFINYHLDTVMLEGLFSPCHSLNRAHLHRVEKLSLGTLLRTPDVFRQNGMRTEDAVSYQTLGNFIYYAKARYFPSLRYVYIHSQWHFFNIADLRQELIRSVRPLMFRTKDEGALYIGPVVQLGQVVGFLMHFMNKKEAAHVDVADIEPAKEHQVWLDFIGVTLWDTFKPQAWLAADGLTVYRRKRRSHKLL</sequence>
<dbReference type="Proteomes" id="UP001390339">
    <property type="component" value="Unassembled WGS sequence"/>
</dbReference>
<evidence type="ECO:0000313" key="2">
    <source>
        <dbReference type="EMBL" id="KAK8859778.1"/>
    </source>
</evidence>
<evidence type="ECO:0000259" key="1">
    <source>
        <dbReference type="Pfam" id="PF20150"/>
    </source>
</evidence>
<gene>
    <name evidence="2" type="ORF">PGQ11_010512</name>
</gene>
<comment type="caution">
    <text evidence="2">The sequence shown here is derived from an EMBL/GenBank/DDBJ whole genome shotgun (WGS) entry which is preliminary data.</text>
</comment>
<dbReference type="Pfam" id="PF20150">
    <property type="entry name" value="2EXR"/>
    <property type="match status" value="1"/>
</dbReference>
<dbReference type="PANTHER" id="PTHR35910:SF1">
    <property type="entry name" value="2EXR DOMAIN-CONTAINING PROTEIN"/>
    <property type="match status" value="1"/>
</dbReference>
<name>A0ABR2I9W8_9PEZI</name>
<dbReference type="PANTHER" id="PTHR35910">
    <property type="entry name" value="2EXR DOMAIN-CONTAINING PROTEIN"/>
    <property type="match status" value="1"/>
</dbReference>
<dbReference type="EMBL" id="JAPCWZ010000006">
    <property type="protein sequence ID" value="KAK8859778.1"/>
    <property type="molecule type" value="Genomic_DNA"/>
</dbReference>
<proteinExistence type="predicted"/>
<accession>A0ABR2I9W8</accession>
<evidence type="ECO:0000313" key="3">
    <source>
        <dbReference type="Proteomes" id="UP001390339"/>
    </source>
</evidence>